<reference evidence="2 4" key="2">
    <citation type="journal article" date="2019" name="bioRxiv">
        <title>Genomics, evolutionary history and diagnostics of the Alternaria alternata species group including apple and Asian pear pathotypes.</title>
        <authorList>
            <person name="Armitage A.D."/>
            <person name="Cockerton H.M."/>
            <person name="Sreenivasaprasad S."/>
            <person name="Woodhall J.W."/>
            <person name="Lane C.R."/>
            <person name="Harrison R.J."/>
            <person name="Clarkson J.P."/>
        </authorList>
    </citation>
    <scope>NUCLEOTIDE SEQUENCE [LARGE SCALE GENOMIC DNA]</scope>
    <source>
        <strain evidence="4">FERA 1082</strain>
        <strain evidence="2">FERA 1164</strain>
    </source>
</reference>
<sequence length="125" mass="13695">MSPALFPIPVFGVLRRTGRNIVISHKPLDHDVSKLFVISKRSDIVTCMHGLKSRVRTKTPPQLALPHKAAYLNPRAAAAQPATSQIEGSHTLSALYGMASHGKGDNRCRASRQRDDDLTVHQHAV</sequence>
<dbReference type="Proteomes" id="UP000292340">
    <property type="component" value="Unassembled WGS sequence"/>
</dbReference>
<protein>
    <submittedName>
        <fullName evidence="3">Uncharacterized protein</fullName>
    </submittedName>
</protein>
<dbReference type="AlphaFoldDB" id="A0A4Q4MW15"/>
<dbReference type="EMBL" id="PDXB01000010">
    <property type="protein sequence ID" value="RYN30145.1"/>
    <property type="molecule type" value="Genomic_DNA"/>
</dbReference>
<proteinExistence type="predicted"/>
<reference evidence="2" key="1">
    <citation type="submission" date="2017-10" db="EMBL/GenBank/DDBJ databases">
        <authorList>
            <person name="Armitage A.D."/>
            <person name="Barbara D.J."/>
            <person name="Woodhall J.W."/>
            <person name="Sreenivasaprasad S."/>
            <person name="Lane C.R."/>
            <person name="Clarkson J.P."/>
            <person name="Harrison R.J."/>
        </authorList>
    </citation>
    <scope>NUCLEOTIDE SEQUENCE</scope>
    <source>
        <strain evidence="2">FERA 1164</strain>
    </source>
</reference>
<dbReference type="EMBL" id="PDXA01000001">
    <property type="protein sequence ID" value="RYN61804.1"/>
    <property type="molecule type" value="Genomic_DNA"/>
</dbReference>
<gene>
    <name evidence="3" type="ORF">AA0114_g241</name>
    <name evidence="2" type="ORF">AA0115_g4758</name>
</gene>
<evidence type="ECO:0000313" key="3">
    <source>
        <dbReference type="EMBL" id="RYN61804.1"/>
    </source>
</evidence>
<evidence type="ECO:0000313" key="4">
    <source>
        <dbReference type="Proteomes" id="UP000292402"/>
    </source>
</evidence>
<comment type="caution">
    <text evidence="3">The sequence shown here is derived from an EMBL/GenBank/DDBJ whole genome shotgun (WGS) entry which is preliminary data.</text>
</comment>
<accession>A0A4Q4MW15</accession>
<reference evidence="3" key="3">
    <citation type="journal article" date="2019" name="J. ISSAAS">
        <title>Genomics, evolutionary history and diagnostics of the Alternaria alternata species group including apple and Asian pear pathotypes.</title>
        <authorList>
            <person name="Armitage A.D."/>
            <person name="Cockerton H.M."/>
            <person name="Sreenivasaprasad S."/>
            <person name="Woodhall J."/>
            <person name="Lane C."/>
            <person name="Harrison R.J."/>
            <person name="Clarkson J.P."/>
        </authorList>
    </citation>
    <scope>NUCLEOTIDE SEQUENCE</scope>
    <source>
        <strain evidence="3">FERA 1082</strain>
    </source>
</reference>
<name>A0A4Q4MW15_9PLEO</name>
<evidence type="ECO:0000313" key="2">
    <source>
        <dbReference type="EMBL" id="RYN30145.1"/>
    </source>
</evidence>
<feature type="region of interest" description="Disordered" evidence="1">
    <location>
        <begin position="103"/>
        <end position="125"/>
    </location>
</feature>
<dbReference type="Proteomes" id="UP000292402">
    <property type="component" value="Unassembled WGS sequence"/>
</dbReference>
<evidence type="ECO:0000256" key="1">
    <source>
        <dbReference type="SAM" id="MobiDB-lite"/>
    </source>
</evidence>
<organism evidence="3 4">
    <name type="scientific">Alternaria tenuissima</name>
    <dbReference type="NCBI Taxonomy" id="119927"/>
    <lineage>
        <taxon>Eukaryota</taxon>
        <taxon>Fungi</taxon>
        <taxon>Dikarya</taxon>
        <taxon>Ascomycota</taxon>
        <taxon>Pezizomycotina</taxon>
        <taxon>Dothideomycetes</taxon>
        <taxon>Pleosporomycetidae</taxon>
        <taxon>Pleosporales</taxon>
        <taxon>Pleosporineae</taxon>
        <taxon>Pleosporaceae</taxon>
        <taxon>Alternaria</taxon>
        <taxon>Alternaria sect. Alternaria</taxon>
        <taxon>Alternaria alternata complex</taxon>
    </lineage>
</organism>